<dbReference type="InterPro" id="IPR014030">
    <property type="entry name" value="Ketoacyl_synth_N"/>
</dbReference>
<dbReference type="Pfam" id="PF00109">
    <property type="entry name" value="ketoacyl-synt"/>
    <property type="match status" value="1"/>
</dbReference>
<protein>
    <submittedName>
        <fullName evidence="3">Beta-ketoacyl synthase N-terminal-like domain-containing protein</fullName>
    </submittedName>
</protein>
<dbReference type="InterPro" id="IPR020841">
    <property type="entry name" value="PKS_Beta-ketoAc_synthase_dom"/>
</dbReference>
<dbReference type="InterPro" id="IPR018201">
    <property type="entry name" value="Ketoacyl_synth_AS"/>
</dbReference>
<dbReference type="Gene3D" id="3.40.47.10">
    <property type="match status" value="1"/>
</dbReference>
<evidence type="ECO:0000259" key="2">
    <source>
        <dbReference type="PROSITE" id="PS52004"/>
    </source>
</evidence>
<evidence type="ECO:0000256" key="1">
    <source>
        <dbReference type="ARBA" id="ARBA00022679"/>
    </source>
</evidence>
<dbReference type="InterPro" id="IPR050091">
    <property type="entry name" value="PKS_NRPS_Biosynth_Enz"/>
</dbReference>
<name>A0ABV8FW92_9ACTN</name>
<evidence type="ECO:0000313" key="3">
    <source>
        <dbReference type="EMBL" id="MFC3999000.1"/>
    </source>
</evidence>
<dbReference type="PROSITE" id="PS00606">
    <property type="entry name" value="KS3_1"/>
    <property type="match status" value="1"/>
</dbReference>
<dbReference type="PANTHER" id="PTHR43775">
    <property type="entry name" value="FATTY ACID SYNTHASE"/>
    <property type="match status" value="1"/>
</dbReference>
<dbReference type="CDD" id="cd00833">
    <property type="entry name" value="PKS"/>
    <property type="match status" value="1"/>
</dbReference>
<dbReference type="EMBL" id="JBHSBH010000015">
    <property type="protein sequence ID" value="MFC3999000.1"/>
    <property type="molecule type" value="Genomic_DNA"/>
</dbReference>
<gene>
    <name evidence="3" type="ORF">ACFOVU_23975</name>
</gene>
<dbReference type="SMART" id="SM00825">
    <property type="entry name" value="PKS_KS"/>
    <property type="match status" value="1"/>
</dbReference>
<organism evidence="3 4">
    <name type="scientific">Nocardiopsis sediminis</name>
    <dbReference type="NCBI Taxonomy" id="1778267"/>
    <lineage>
        <taxon>Bacteria</taxon>
        <taxon>Bacillati</taxon>
        <taxon>Actinomycetota</taxon>
        <taxon>Actinomycetes</taxon>
        <taxon>Streptosporangiales</taxon>
        <taxon>Nocardiopsidaceae</taxon>
        <taxon>Nocardiopsis</taxon>
    </lineage>
</organism>
<dbReference type="InterPro" id="IPR016039">
    <property type="entry name" value="Thiolase-like"/>
</dbReference>
<proteinExistence type="predicted"/>
<feature type="non-terminal residue" evidence="3">
    <location>
        <position position="254"/>
    </location>
</feature>
<dbReference type="RefSeq" id="WP_378537195.1">
    <property type="nucleotide sequence ID" value="NZ_JBHSBH010000015.1"/>
</dbReference>
<dbReference type="Proteomes" id="UP001595847">
    <property type="component" value="Unassembled WGS sequence"/>
</dbReference>
<comment type="caution">
    <text evidence="3">The sequence shown here is derived from an EMBL/GenBank/DDBJ whole genome shotgun (WGS) entry which is preliminary data.</text>
</comment>
<sequence length="254" mass="26770">MNNEAKFRGLLKQMTTDLRRARGRVGELTERAHEPIAVVGMACRFPGGVRSPEDLWDLVAAGRETVGDFPDDRGWDLDGLFDPDPEVPGTTYVRRGHFLDGAGGFDAGFFGIGPREALTMDPQQRVLLEVSWEALERAGIVPGTLRGSPTGVFTGVTAQEYGPRVADARDGMEAYLLTGLMPAVAAGRVAYTLGLEGPAVPVDTACSSSLVAIHLAARSLRADDCSLALAGGVMIAAGPGAWTSFSRQRGLAGG</sequence>
<dbReference type="PROSITE" id="PS52004">
    <property type="entry name" value="KS3_2"/>
    <property type="match status" value="1"/>
</dbReference>
<dbReference type="SUPFAM" id="SSF53901">
    <property type="entry name" value="Thiolase-like"/>
    <property type="match status" value="1"/>
</dbReference>
<feature type="domain" description="Ketosynthase family 3 (KS3)" evidence="2">
    <location>
        <begin position="33"/>
        <end position="254"/>
    </location>
</feature>
<evidence type="ECO:0000313" key="4">
    <source>
        <dbReference type="Proteomes" id="UP001595847"/>
    </source>
</evidence>
<accession>A0ABV8FW92</accession>
<keyword evidence="1" id="KW-0808">Transferase</keyword>
<reference evidence="4" key="1">
    <citation type="journal article" date="2019" name="Int. J. Syst. Evol. Microbiol.">
        <title>The Global Catalogue of Microorganisms (GCM) 10K type strain sequencing project: providing services to taxonomists for standard genome sequencing and annotation.</title>
        <authorList>
            <consortium name="The Broad Institute Genomics Platform"/>
            <consortium name="The Broad Institute Genome Sequencing Center for Infectious Disease"/>
            <person name="Wu L."/>
            <person name="Ma J."/>
        </authorList>
    </citation>
    <scope>NUCLEOTIDE SEQUENCE [LARGE SCALE GENOMIC DNA]</scope>
    <source>
        <strain evidence="4">TBRC 1826</strain>
    </source>
</reference>
<dbReference type="PANTHER" id="PTHR43775:SF51">
    <property type="entry name" value="INACTIVE PHENOLPHTHIOCEROL SYNTHESIS POLYKETIDE SYNTHASE TYPE I PKS1-RELATED"/>
    <property type="match status" value="1"/>
</dbReference>
<keyword evidence="4" id="KW-1185">Reference proteome</keyword>